<dbReference type="Proteomes" id="UP000070700">
    <property type="component" value="Unassembled WGS sequence"/>
</dbReference>
<gene>
    <name evidence="1" type="ORF">LY89DRAFT_737299</name>
</gene>
<accession>A0A194WZD9</accession>
<reference evidence="1 2" key="1">
    <citation type="submission" date="2015-10" db="EMBL/GenBank/DDBJ databases">
        <title>Full genome of DAOMC 229536 Phialocephala scopiformis, a fungal endophyte of spruce producing the potent anti-insectan compound rugulosin.</title>
        <authorList>
            <consortium name="DOE Joint Genome Institute"/>
            <person name="Walker A.K."/>
            <person name="Frasz S.L."/>
            <person name="Seifert K.A."/>
            <person name="Miller J.D."/>
            <person name="Mondo S.J."/>
            <person name="Labutti K."/>
            <person name="Lipzen A."/>
            <person name="Dockter R."/>
            <person name="Kennedy M."/>
            <person name="Grigoriev I.V."/>
            <person name="Spatafora J.W."/>
        </authorList>
    </citation>
    <scope>NUCLEOTIDE SEQUENCE [LARGE SCALE GENOMIC DNA]</scope>
    <source>
        <strain evidence="1 2">CBS 120377</strain>
    </source>
</reference>
<name>A0A194WZD9_MOLSC</name>
<proteinExistence type="predicted"/>
<protein>
    <submittedName>
        <fullName evidence="1">Uncharacterized protein</fullName>
    </submittedName>
</protein>
<dbReference type="InParanoid" id="A0A194WZD9"/>
<organism evidence="1 2">
    <name type="scientific">Mollisia scopiformis</name>
    <name type="common">Conifer needle endophyte fungus</name>
    <name type="synonym">Phialocephala scopiformis</name>
    <dbReference type="NCBI Taxonomy" id="149040"/>
    <lineage>
        <taxon>Eukaryota</taxon>
        <taxon>Fungi</taxon>
        <taxon>Dikarya</taxon>
        <taxon>Ascomycota</taxon>
        <taxon>Pezizomycotina</taxon>
        <taxon>Leotiomycetes</taxon>
        <taxon>Helotiales</taxon>
        <taxon>Mollisiaceae</taxon>
        <taxon>Mollisia</taxon>
    </lineage>
</organism>
<dbReference type="OrthoDB" id="3550119at2759"/>
<sequence>MKRLLTQLQRYTSTPLLHTRPFHRLNIRSSFFARSRSLSKIHTISWSHHADYPNYPAPSPAEEIVSEEENWARMISDQGGVMQDSEFHYVGFVAYRCTYANCSESRWQEFKKVFEKLMLMQWEDQARCGYDPEDNRKCFKVFWVEEREELDGKGITDLGFLRKKFESLIGGQFTDPDLKFVSTAMNVFLLVDDKVISFLLDFTGDKGNIPFVHAVAANAEECEDDWDEDDLELSYQGHYKVAVELLGEFWAIVGSGDMGMEEICLEQHGGGIGRTVGMYALYEDCNSQNVKEKLLE</sequence>
<dbReference type="EMBL" id="KQ947422">
    <property type="protein sequence ID" value="KUJ13321.1"/>
    <property type="molecule type" value="Genomic_DNA"/>
</dbReference>
<dbReference type="GeneID" id="28829964"/>
<evidence type="ECO:0000313" key="2">
    <source>
        <dbReference type="Proteomes" id="UP000070700"/>
    </source>
</evidence>
<evidence type="ECO:0000313" key="1">
    <source>
        <dbReference type="EMBL" id="KUJ13321.1"/>
    </source>
</evidence>
<dbReference type="RefSeq" id="XP_018067676.1">
    <property type="nucleotide sequence ID" value="XM_018220238.1"/>
</dbReference>
<keyword evidence="2" id="KW-1185">Reference proteome</keyword>
<dbReference type="AlphaFoldDB" id="A0A194WZD9"/>
<dbReference type="KEGG" id="psco:LY89DRAFT_737299"/>